<name>A0A8D2D9X0_SCIVU</name>
<reference evidence="2" key="1">
    <citation type="submission" date="2025-08" db="UniProtKB">
        <authorList>
            <consortium name="Ensembl"/>
        </authorList>
    </citation>
    <scope>IDENTIFICATION</scope>
</reference>
<reference evidence="2" key="2">
    <citation type="submission" date="2025-09" db="UniProtKB">
        <authorList>
            <consortium name="Ensembl"/>
        </authorList>
    </citation>
    <scope>IDENTIFICATION</scope>
</reference>
<keyword evidence="1" id="KW-1133">Transmembrane helix</keyword>
<evidence type="ECO:0000313" key="3">
    <source>
        <dbReference type="Proteomes" id="UP000694564"/>
    </source>
</evidence>
<dbReference type="AlphaFoldDB" id="A0A8D2D9X0"/>
<keyword evidence="1" id="KW-0472">Membrane</keyword>
<evidence type="ECO:0000256" key="1">
    <source>
        <dbReference type="SAM" id="Phobius"/>
    </source>
</evidence>
<evidence type="ECO:0000313" key="2">
    <source>
        <dbReference type="Ensembl" id="ENSSVLP00005022354.1"/>
    </source>
</evidence>
<proteinExistence type="predicted"/>
<accession>A0A8D2D9X0</accession>
<keyword evidence="1" id="KW-0812">Transmembrane</keyword>
<dbReference type="Proteomes" id="UP000694564">
    <property type="component" value="Chromosome 8"/>
</dbReference>
<dbReference type="GeneTree" id="ENSGT00390000018423"/>
<feature type="transmembrane region" description="Helical" evidence="1">
    <location>
        <begin position="58"/>
        <end position="75"/>
    </location>
</feature>
<dbReference type="OrthoDB" id="9908225at2759"/>
<keyword evidence="3" id="KW-1185">Reference proteome</keyword>
<dbReference type="Ensembl" id="ENSSVLT00005024873.1">
    <property type="protein sequence ID" value="ENSSVLP00005022354.1"/>
    <property type="gene ID" value="ENSSVLG00005017841.1"/>
</dbReference>
<organism evidence="2 3">
    <name type="scientific">Sciurus vulgaris</name>
    <name type="common">Eurasian red squirrel</name>
    <dbReference type="NCBI Taxonomy" id="55149"/>
    <lineage>
        <taxon>Eukaryota</taxon>
        <taxon>Metazoa</taxon>
        <taxon>Chordata</taxon>
        <taxon>Craniata</taxon>
        <taxon>Vertebrata</taxon>
        <taxon>Euteleostomi</taxon>
        <taxon>Mammalia</taxon>
        <taxon>Eutheria</taxon>
        <taxon>Euarchontoglires</taxon>
        <taxon>Glires</taxon>
        <taxon>Rodentia</taxon>
        <taxon>Sciuromorpha</taxon>
        <taxon>Sciuridae</taxon>
        <taxon>Sciurinae</taxon>
        <taxon>Sciurini</taxon>
        <taxon>Sciurus</taxon>
    </lineage>
</organism>
<sequence>MGIILQKMEMSKQTRHRKLKVLEMPSEVCAFLITVLLVTVQFEKLFFMKFYKNVEFCFTFFLFSFLFFFFLSYVVSTQNTSLLFSGEGAYVTSRMSPKLDCCGGKTFSPASFERLPLVSQEEGFPDVGTLSHLGTNTLWYEKTQIHLMSSSSSLPSA</sequence>
<protein>
    <submittedName>
        <fullName evidence="2">Uncharacterized protein</fullName>
    </submittedName>
</protein>